<gene>
    <name evidence="3" type="ordered locus">LFE_1217</name>
</gene>
<evidence type="ECO:0000313" key="4">
    <source>
        <dbReference type="Proteomes" id="UP000007382"/>
    </source>
</evidence>
<protein>
    <submittedName>
        <fullName evidence="3">Uncharacterized protein</fullName>
    </submittedName>
</protein>
<feature type="transmembrane region" description="Helical" evidence="2">
    <location>
        <begin position="12"/>
        <end position="33"/>
    </location>
</feature>
<keyword evidence="2" id="KW-0472">Membrane</keyword>
<evidence type="ECO:0000313" key="3">
    <source>
        <dbReference type="EMBL" id="BAM06902.1"/>
    </source>
</evidence>
<dbReference type="STRING" id="1162668.LFE_1217"/>
<dbReference type="AlphaFoldDB" id="I0INQ3"/>
<dbReference type="HOGENOM" id="CLU_2700246_0_0_0"/>
<sequence>MGTDIGSNLNSTVNYIIIFMGIIGLAFLVGLGVQRLVQYEKVMDKKLPPDRPKVDPWGYPLEETVKGKGEEKK</sequence>
<keyword evidence="4" id="KW-1185">Reference proteome</keyword>
<feature type="region of interest" description="Disordered" evidence="1">
    <location>
        <begin position="46"/>
        <end position="73"/>
    </location>
</feature>
<keyword evidence="2" id="KW-1133">Transmembrane helix</keyword>
<evidence type="ECO:0000256" key="1">
    <source>
        <dbReference type="SAM" id="MobiDB-lite"/>
    </source>
</evidence>
<dbReference type="Proteomes" id="UP000007382">
    <property type="component" value="Chromosome"/>
</dbReference>
<reference evidence="3 4" key="1">
    <citation type="journal article" date="2012" name="J. Bacteriol.">
        <title>Complete Genome Sequence of Leptospirillum ferrooxidans Strain C2-3, Isolated from a Fresh Volcanic Ash Deposit on the Island of Miyake, Japan.</title>
        <authorList>
            <person name="Fujimura R."/>
            <person name="Sato Y."/>
            <person name="Nishizawa T."/>
            <person name="Oshima K."/>
            <person name="Kim S.-W."/>
            <person name="Hattori M."/>
            <person name="Kamijo T."/>
            <person name="Ohta H."/>
        </authorList>
    </citation>
    <scope>NUCLEOTIDE SEQUENCE [LARGE SCALE GENOMIC DNA]</scope>
    <source>
        <strain evidence="3 4">C2-3</strain>
    </source>
</reference>
<evidence type="ECO:0000256" key="2">
    <source>
        <dbReference type="SAM" id="Phobius"/>
    </source>
</evidence>
<feature type="compositionally biased region" description="Basic and acidic residues" evidence="1">
    <location>
        <begin position="63"/>
        <end position="73"/>
    </location>
</feature>
<accession>I0INQ3</accession>
<proteinExistence type="predicted"/>
<name>I0INQ3_LEPFC</name>
<dbReference type="EMBL" id="AP012342">
    <property type="protein sequence ID" value="BAM06902.1"/>
    <property type="molecule type" value="Genomic_DNA"/>
</dbReference>
<dbReference type="KEGG" id="lfc:LFE_1217"/>
<dbReference type="PATRIC" id="fig|1162668.3.peg.1415"/>
<organism evidence="3 4">
    <name type="scientific">Leptospirillum ferrooxidans (strain C2-3)</name>
    <dbReference type="NCBI Taxonomy" id="1162668"/>
    <lineage>
        <taxon>Bacteria</taxon>
        <taxon>Pseudomonadati</taxon>
        <taxon>Nitrospirota</taxon>
        <taxon>Nitrospiria</taxon>
        <taxon>Nitrospirales</taxon>
        <taxon>Nitrospiraceae</taxon>
        <taxon>Leptospirillum</taxon>
    </lineage>
</organism>
<reference evidence="4" key="2">
    <citation type="submission" date="2012-03" db="EMBL/GenBank/DDBJ databases">
        <title>The complete genome sequence of the pioneer microbe on fresh volcanic deposit, Leptospirillum ferrooxidans strain C2-3.</title>
        <authorList>
            <person name="Fujimura R."/>
            <person name="Sato Y."/>
            <person name="Nishizawa T."/>
            <person name="Nanba K."/>
            <person name="Oshima K."/>
            <person name="Hattori M."/>
            <person name="Kamijo T."/>
            <person name="Ohta H."/>
        </authorList>
    </citation>
    <scope>NUCLEOTIDE SEQUENCE [LARGE SCALE GENOMIC DNA]</scope>
    <source>
        <strain evidence="4">C2-3</strain>
    </source>
</reference>
<dbReference type="RefSeq" id="WP_014449391.1">
    <property type="nucleotide sequence ID" value="NC_017094.1"/>
</dbReference>
<keyword evidence="2" id="KW-0812">Transmembrane</keyword>